<feature type="compositionally biased region" description="Acidic residues" evidence="6">
    <location>
        <begin position="53"/>
        <end position="72"/>
    </location>
</feature>
<reference evidence="7" key="1">
    <citation type="submission" date="2021-02" db="EMBL/GenBank/DDBJ databases">
        <authorList>
            <person name="Palmer J.M."/>
        </authorList>
    </citation>
    <scope>NUCLEOTIDE SEQUENCE</scope>
    <source>
        <strain evidence="7">SCRP23</strain>
    </source>
</reference>
<dbReference type="Proteomes" id="UP000693981">
    <property type="component" value="Unassembled WGS sequence"/>
</dbReference>
<evidence type="ECO:0000256" key="2">
    <source>
        <dbReference type="ARBA" id="ARBA00010400"/>
    </source>
</evidence>
<comment type="similarity">
    <text evidence="2 5">Belongs to the RxLR effector family.</text>
</comment>
<dbReference type="OrthoDB" id="125807at2759"/>
<name>A0A8T1WLS8_9STRA</name>
<sequence>MRLSHVLVVIAAAFLVTSEALSTITDSNQIKLSGVEVTSQQSQRVLRTHHTIDEDDEEDEDDEDEDEEDDEERALTTTKMWRMKNKGMSAMDYAKKMNIDQTMLEIGRTGRGWAAFQHTKKFKKYVTYFNFLKENK</sequence>
<protein>
    <recommendedName>
        <fullName evidence="5">RxLR effector protein</fullName>
    </recommendedName>
</protein>
<evidence type="ECO:0000256" key="4">
    <source>
        <dbReference type="ARBA" id="ARBA00022729"/>
    </source>
</evidence>
<accession>A0A8T1WLS8</accession>
<feature type="region of interest" description="Disordered" evidence="6">
    <location>
        <begin position="40"/>
        <end position="74"/>
    </location>
</feature>
<gene>
    <name evidence="7" type="ORF">PHYBOEH_005412</name>
</gene>
<organism evidence="7 8">
    <name type="scientific">Phytophthora boehmeriae</name>
    <dbReference type="NCBI Taxonomy" id="109152"/>
    <lineage>
        <taxon>Eukaryota</taxon>
        <taxon>Sar</taxon>
        <taxon>Stramenopiles</taxon>
        <taxon>Oomycota</taxon>
        <taxon>Peronosporomycetes</taxon>
        <taxon>Peronosporales</taxon>
        <taxon>Peronosporaceae</taxon>
        <taxon>Phytophthora</taxon>
    </lineage>
</organism>
<dbReference type="EMBL" id="JAGDFL010000284">
    <property type="protein sequence ID" value="KAG7394275.1"/>
    <property type="molecule type" value="Genomic_DNA"/>
</dbReference>
<keyword evidence="8" id="KW-1185">Reference proteome</keyword>
<evidence type="ECO:0000256" key="6">
    <source>
        <dbReference type="SAM" id="MobiDB-lite"/>
    </source>
</evidence>
<comment type="function">
    <text evidence="5">Effector that suppresses plant defense responses during pathogen infection.</text>
</comment>
<proteinExistence type="inferred from homology"/>
<dbReference type="AlphaFoldDB" id="A0A8T1WLS8"/>
<dbReference type="InterPro" id="IPR031825">
    <property type="entry name" value="RXLR"/>
</dbReference>
<evidence type="ECO:0000313" key="7">
    <source>
        <dbReference type="EMBL" id="KAG7394275.1"/>
    </source>
</evidence>
<comment type="domain">
    <text evidence="5">The RxLR-dEER motif acts to carry the protein into the host cell cytoplasm through binding to cell surface phosphatidylinositol-3-phosphate.</text>
</comment>
<evidence type="ECO:0000256" key="3">
    <source>
        <dbReference type="ARBA" id="ARBA00022525"/>
    </source>
</evidence>
<evidence type="ECO:0000256" key="5">
    <source>
        <dbReference type="RuleBase" id="RU367124"/>
    </source>
</evidence>
<feature type="chain" id="PRO_5042539803" description="RxLR effector protein" evidence="5">
    <location>
        <begin position="21"/>
        <end position="136"/>
    </location>
</feature>
<dbReference type="Pfam" id="PF16810">
    <property type="entry name" value="RXLR"/>
    <property type="match status" value="1"/>
</dbReference>
<feature type="signal peptide" evidence="5">
    <location>
        <begin position="1"/>
        <end position="20"/>
    </location>
</feature>
<evidence type="ECO:0000313" key="8">
    <source>
        <dbReference type="Proteomes" id="UP000693981"/>
    </source>
</evidence>
<comment type="subcellular location">
    <subcellularLocation>
        <location evidence="1 5">Secreted</location>
    </subcellularLocation>
</comment>
<keyword evidence="3 5" id="KW-0964">Secreted</keyword>
<comment type="caution">
    <text evidence="7">The sequence shown here is derived from an EMBL/GenBank/DDBJ whole genome shotgun (WGS) entry which is preliminary data.</text>
</comment>
<keyword evidence="4 5" id="KW-0732">Signal</keyword>
<evidence type="ECO:0000256" key="1">
    <source>
        <dbReference type="ARBA" id="ARBA00004613"/>
    </source>
</evidence>